<gene>
    <name evidence="2" type="ORF">APB76_08010</name>
</gene>
<dbReference type="AlphaFoldDB" id="A0A177Y336"/>
<name>A0A177Y336_9VIBR</name>
<dbReference type="RefSeq" id="WP_054962173.1">
    <property type="nucleotide sequence ID" value="NZ_LLEI02000021.1"/>
</dbReference>
<reference evidence="2 3" key="1">
    <citation type="journal article" date="2016" name="Syst. Appl. Microbiol.">
        <title>Vibrio bivalvicida sp. nov., a novel larval pathogen for bivalve molluscs reared in a hatchery.</title>
        <authorList>
            <person name="Dubert J."/>
            <person name="Romalde J.L."/>
            <person name="Prado S."/>
            <person name="Barja J.L."/>
        </authorList>
    </citation>
    <scope>NUCLEOTIDE SEQUENCE [LARGE SCALE GENOMIC DNA]</scope>
    <source>
        <strain evidence="2 3">605</strain>
    </source>
</reference>
<evidence type="ECO:0000313" key="3">
    <source>
        <dbReference type="Proteomes" id="UP000078406"/>
    </source>
</evidence>
<comment type="caution">
    <text evidence="2">The sequence shown here is derived from an EMBL/GenBank/DDBJ whole genome shotgun (WGS) entry which is preliminary data.</text>
</comment>
<dbReference type="Proteomes" id="UP000078406">
    <property type="component" value="Unassembled WGS sequence"/>
</dbReference>
<feature type="region of interest" description="Disordered" evidence="1">
    <location>
        <begin position="48"/>
        <end position="67"/>
    </location>
</feature>
<evidence type="ECO:0000313" key="2">
    <source>
        <dbReference type="EMBL" id="OAJ95217.1"/>
    </source>
</evidence>
<sequence>MTRAERVAAAKERLFSRYPDRDEQEVKRMESFKGLTKEELKERFQKAAEERGVRVAQEREEQEAEAH</sequence>
<protein>
    <submittedName>
        <fullName evidence="2">Uncharacterized protein</fullName>
    </submittedName>
</protein>
<accession>A0A177Y336</accession>
<proteinExistence type="predicted"/>
<organism evidence="2 3">
    <name type="scientific">Vibrio bivalvicida</name>
    <dbReference type="NCBI Taxonomy" id="1276888"/>
    <lineage>
        <taxon>Bacteria</taxon>
        <taxon>Pseudomonadati</taxon>
        <taxon>Pseudomonadota</taxon>
        <taxon>Gammaproteobacteria</taxon>
        <taxon>Vibrionales</taxon>
        <taxon>Vibrionaceae</taxon>
        <taxon>Vibrio</taxon>
        <taxon>Vibrio oreintalis group</taxon>
    </lineage>
</organism>
<dbReference type="EMBL" id="LLEI02000021">
    <property type="protein sequence ID" value="OAJ95217.1"/>
    <property type="molecule type" value="Genomic_DNA"/>
</dbReference>
<evidence type="ECO:0000256" key="1">
    <source>
        <dbReference type="SAM" id="MobiDB-lite"/>
    </source>
</evidence>